<dbReference type="Gene3D" id="3.40.390.10">
    <property type="entry name" value="Collagenase (Catalytic Domain)"/>
    <property type="match status" value="1"/>
</dbReference>
<keyword evidence="3 7" id="KW-0479">Metal-binding</keyword>
<dbReference type="InterPro" id="IPR045090">
    <property type="entry name" value="Pept_M3A_M3B"/>
</dbReference>
<evidence type="ECO:0000256" key="1">
    <source>
        <dbReference type="ARBA" id="ARBA00006040"/>
    </source>
</evidence>
<organism evidence="9 10">
    <name type="scientific">Flavobacterium rhizophilum</name>
    <dbReference type="NCBI Taxonomy" id="3163296"/>
    <lineage>
        <taxon>Bacteria</taxon>
        <taxon>Pseudomonadati</taxon>
        <taxon>Bacteroidota</taxon>
        <taxon>Flavobacteriia</taxon>
        <taxon>Flavobacteriales</taxon>
        <taxon>Flavobacteriaceae</taxon>
        <taxon>Flavobacterium</taxon>
    </lineage>
</organism>
<keyword evidence="6 7" id="KW-0482">Metalloprotease</keyword>
<evidence type="ECO:0000256" key="5">
    <source>
        <dbReference type="ARBA" id="ARBA00022833"/>
    </source>
</evidence>
<accession>A0ABW8YEE0</accession>
<dbReference type="EC" id="3.4.24.-" evidence="9"/>
<dbReference type="PROSITE" id="PS51257">
    <property type="entry name" value="PROKAR_LIPOPROTEIN"/>
    <property type="match status" value="1"/>
</dbReference>
<dbReference type="InterPro" id="IPR001567">
    <property type="entry name" value="Pept_M3A_M3B_dom"/>
</dbReference>
<dbReference type="CDD" id="cd06456">
    <property type="entry name" value="M3A_DCP"/>
    <property type="match status" value="1"/>
</dbReference>
<comment type="similarity">
    <text evidence="1 7">Belongs to the peptidase M3 family.</text>
</comment>
<evidence type="ECO:0000256" key="4">
    <source>
        <dbReference type="ARBA" id="ARBA00022801"/>
    </source>
</evidence>
<dbReference type="Gene3D" id="1.10.1370.10">
    <property type="entry name" value="Neurolysin, domain 3"/>
    <property type="match status" value="1"/>
</dbReference>
<dbReference type="Proteomes" id="UP001629059">
    <property type="component" value="Unassembled WGS sequence"/>
</dbReference>
<keyword evidence="2 7" id="KW-0645">Protease</keyword>
<dbReference type="InterPro" id="IPR024077">
    <property type="entry name" value="Neurolysin/TOP_dom2"/>
</dbReference>
<evidence type="ECO:0000259" key="8">
    <source>
        <dbReference type="Pfam" id="PF01432"/>
    </source>
</evidence>
<dbReference type="PANTHER" id="PTHR43660">
    <property type="entry name" value="DIPEPTIDYL CARBOXYPEPTIDASE"/>
    <property type="match status" value="1"/>
</dbReference>
<dbReference type="SUPFAM" id="SSF55486">
    <property type="entry name" value="Metalloproteases ('zincins'), catalytic domain"/>
    <property type="match status" value="1"/>
</dbReference>
<dbReference type="Pfam" id="PF01432">
    <property type="entry name" value="Peptidase_M3"/>
    <property type="match status" value="1"/>
</dbReference>
<reference evidence="9 10" key="1">
    <citation type="submission" date="2024-06" db="EMBL/GenBank/DDBJ databases">
        <authorList>
            <person name="Kaempfer P."/>
            <person name="Viver T."/>
        </authorList>
    </citation>
    <scope>NUCLEOTIDE SEQUENCE [LARGE SCALE GENOMIC DNA]</scope>
    <source>
        <strain evidence="9 10">ST-75</strain>
    </source>
</reference>
<keyword evidence="4 7" id="KW-0378">Hydrolase</keyword>
<dbReference type="RefSeq" id="WP_408075242.1">
    <property type="nucleotide sequence ID" value="NZ_JBELQB010000009.1"/>
</dbReference>
<evidence type="ECO:0000256" key="3">
    <source>
        <dbReference type="ARBA" id="ARBA00022723"/>
    </source>
</evidence>
<evidence type="ECO:0000256" key="2">
    <source>
        <dbReference type="ARBA" id="ARBA00022670"/>
    </source>
</evidence>
<keyword evidence="10" id="KW-1185">Reference proteome</keyword>
<gene>
    <name evidence="9" type="ORF">ABS768_12215</name>
</gene>
<name>A0ABW8YEE0_9FLAO</name>
<dbReference type="EMBL" id="JBELQB010000009">
    <property type="protein sequence ID" value="MFL9838270.1"/>
    <property type="molecule type" value="Genomic_DNA"/>
</dbReference>
<evidence type="ECO:0000313" key="9">
    <source>
        <dbReference type="EMBL" id="MFL9838270.1"/>
    </source>
</evidence>
<feature type="domain" description="Peptidase M3A/M3B catalytic" evidence="8">
    <location>
        <begin position="256"/>
        <end position="704"/>
    </location>
</feature>
<evidence type="ECO:0000256" key="7">
    <source>
        <dbReference type="RuleBase" id="RU003435"/>
    </source>
</evidence>
<dbReference type="InterPro" id="IPR024079">
    <property type="entry name" value="MetalloPept_cat_dom_sf"/>
</dbReference>
<comment type="cofactor">
    <cofactor evidence="7">
        <name>Zn(2+)</name>
        <dbReference type="ChEBI" id="CHEBI:29105"/>
    </cofactor>
    <text evidence="7">Binds 1 zinc ion.</text>
</comment>
<comment type="caution">
    <text evidence="9">The sequence shown here is derived from an EMBL/GenBank/DDBJ whole genome shotgun (WGS) entry which is preliminary data.</text>
</comment>
<sequence>MNRKSLLFLSITTSILMSCQRENKAETIGENNPLLAVYETPYEVPPFDLIENRHFKPAVMEAIALQQNEIEAIANNSSKANFSNTIEALENSGNLLRRVTTVFYNLSSANTNDTIQALAQEIAPELAKNNDNIYLNEKLFQRIQTVWDTQLELKLNGEQTKLLETKYKAFIRNGAALNQSDKERLRKINEELSVLSLKFGDNVLAENNSYELVVEHKKELAGLPEELIIAAAEEAEARDKKGKWVFTLHNSSVMPFLQYAENRELRKKIWNTYQRRGDNGDKYDNRSNVVQLVNLRMEKAKLLGHKSHADYILEERMAKTPENVYKLLDQIWEPALKKAKEEEADIKKMMVADGIKDNVQPYDWRYYTEKIRKQRYDLDEQELKPYFSLENVREGIFMVAKNLYGLEFKQLTNVPVYHKDVTAWEVIDNMGNHIGVLYMDFFPRSSKRGGAWMTSYRKEKMEGGTRVAPIISIVCNFSKPVGNNPALLTFDETTTFFHEFGHALHGLLSNVTYESLSGTSVYTDFVELPSQIMENWAAEPEVLKMYAKHYKTGEVIPDELIEKLQQAATFDQGFATLEYLAASYLDMDYHSLTEPLNQNVVPFEEESMKKIGLPNAIIPRYRSTYFNHIFSGGYSAGYYSYIWSGVLDTDAFEAFKNTSLFDEKTARSFKMNILERGGTADPMILYKQFRGAEPSIEPLLRKRGLDGNKQPAKKAVFNVKPEDDLNEF</sequence>
<evidence type="ECO:0000313" key="10">
    <source>
        <dbReference type="Proteomes" id="UP001629059"/>
    </source>
</evidence>
<keyword evidence="5 7" id="KW-0862">Zinc</keyword>
<evidence type="ECO:0000256" key="6">
    <source>
        <dbReference type="ARBA" id="ARBA00023049"/>
    </source>
</evidence>
<protein>
    <submittedName>
        <fullName evidence="9">M3 family metallopeptidase</fullName>
        <ecNumber evidence="9">3.4.24.-</ecNumber>
    </submittedName>
</protein>
<dbReference type="PANTHER" id="PTHR43660:SF1">
    <property type="entry name" value="DIPEPTIDYL CARBOXYPEPTIDASE"/>
    <property type="match status" value="1"/>
</dbReference>
<dbReference type="GO" id="GO:0016787">
    <property type="term" value="F:hydrolase activity"/>
    <property type="evidence" value="ECO:0007669"/>
    <property type="project" value="UniProtKB-KW"/>
</dbReference>
<dbReference type="InterPro" id="IPR034005">
    <property type="entry name" value="M3A_DCP"/>
</dbReference>
<proteinExistence type="inferred from homology"/>